<sequence>MPIVLVVSTIVCTLSYLSQSDNNIVFSPLSLQVVLSIIAFGSEGPTQQQLFKFLQSKSIDHLNYFASQLISVILFDASPVTLALADGGRLLYPRLISDGSVFNFTLLDQRKPLSTSNGFGVQLTETISTAKWFWSTTH</sequence>
<dbReference type="Pfam" id="PF00079">
    <property type="entry name" value="Serpin"/>
    <property type="match status" value="1"/>
</dbReference>
<reference evidence="4 6" key="2">
    <citation type="journal article" date="2014" name="BMC Genomics">
        <title>An improved genome release (version Mt4.0) for the model legume Medicago truncatula.</title>
        <authorList>
            <person name="Tang H."/>
            <person name="Krishnakumar V."/>
            <person name="Bidwell S."/>
            <person name="Rosen B."/>
            <person name="Chan A."/>
            <person name="Zhou S."/>
            <person name="Gentzbittel L."/>
            <person name="Childs K.L."/>
            <person name="Yandell M."/>
            <person name="Gundlach H."/>
            <person name="Mayer K.F."/>
            <person name="Schwartz D.C."/>
            <person name="Town C.D."/>
        </authorList>
    </citation>
    <scope>GENOME REANNOTATION</scope>
    <source>
        <strain evidence="5 6">cv. Jemalong A17</strain>
    </source>
</reference>
<accession>G7KKM0</accession>
<dbReference type="InterPro" id="IPR042178">
    <property type="entry name" value="Serpin_sf_1"/>
</dbReference>
<gene>
    <name evidence="4" type="ordered locus">MTR_6g046890</name>
</gene>
<dbReference type="InterPro" id="IPR023796">
    <property type="entry name" value="Serpin_dom"/>
</dbReference>
<feature type="signal peptide" evidence="2">
    <location>
        <begin position="1"/>
        <end position="20"/>
    </location>
</feature>
<name>G7KKM0_MEDTR</name>
<dbReference type="Proteomes" id="UP000002051">
    <property type="component" value="Chromosome 6"/>
</dbReference>
<protein>
    <submittedName>
        <fullName evidence="4">Serpin-like protein</fullName>
    </submittedName>
</protein>
<evidence type="ECO:0000313" key="5">
    <source>
        <dbReference type="EnsemblPlants" id="AES75556"/>
    </source>
</evidence>
<dbReference type="EMBL" id="CM001222">
    <property type="protein sequence ID" value="AES75556.1"/>
    <property type="molecule type" value="Genomic_DNA"/>
</dbReference>
<dbReference type="eggNOG" id="KOG2392">
    <property type="taxonomic scope" value="Eukaryota"/>
</dbReference>
<dbReference type="MEROPS" id="I04.087"/>
<dbReference type="PaxDb" id="3880-AES75556"/>
<comment type="similarity">
    <text evidence="1">Belongs to the serpin family.</text>
</comment>
<organism evidence="4 6">
    <name type="scientific">Medicago truncatula</name>
    <name type="common">Barrel medic</name>
    <name type="synonym">Medicago tribuloides</name>
    <dbReference type="NCBI Taxonomy" id="3880"/>
    <lineage>
        <taxon>Eukaryota</taxon>
        <taxon>Viridiplantae</taxon>
        <taxon>Streptophyta</taxon>
        <taxon>Embryophyta</taxon>
        <taxon>Tracheophyta</taxon>
        <taxon>Spermatophyta</taxon>
        <taxon>Magnoliopsida</taxon>
        <taxon>eudicotyledons</taxon>
        <taxon>Gunneridae</taxon>
        <taxon>Pentapetalae</taxon>
        <taxon>rosids</taxon>
        <taxon>fabids</taxon>
        <taxon>Fabales</taxon>
        <taxon>Fabaceae</taxon>
        <taxon>Papilionoideae</taxon>
        <taxon>50 kb inversion clade</taxon>
        <taxon>NPAAA clade</taxon>
        <taxon>Hologalegina</taxon>
        <taxon>IRL clade</taxon>
        <taxon>Trifolieae</taxon>
        <taxon>Medicago</taxon>
    </lineage>
</organism>
<dbReference type="STRING" id="3880.G7KKM0"/>
<dbReference type="InterPro" id="IPR036186">
    <property type="entry name" value="Serpin_sf"/>
</dbReference>
<reference evidence="5" key="3">
    <citation type="submission" date="2015-04" db="UniProtKB">
        <authorList>
            <consortium name="EnsemblPlants"/>
        </authorList>
    </citation>
    <scope>IDENTIFICATION</scope>
    <source>
        <strain evidence="5">cv. Jemalong A17</strain>
    </source>
</reference>
<feature type="domain" description="Serpin" evidence="3">
    <location>
        <begin position="18"/>
        <end position="84"/>
    </location>
</feature>
<dbReference type="AlphaFoldDB" id="G7KKM0"/>
<dbReference type="EnsemblPlants" id="AES75556">
    <property type="protein sequence ID" value="AES75556"/>
    <property type="gene ID" value="MTR_6g046890"/>
</dbReference>
<reference evidence="4 6" key="1">
    <citation type="journal article" date="2011" name="Nature">
        <title>The Medicago genome provides insight into the evolution of rhizobial symbioses.</title>
        <authorList>
            <person name="Young N.D."/>
            <person name="Debelle F."/>
            <person name="Oldroyd G.E."/>
            <person name="Geurts R."/>
            <person name="Cannon S.B."/>
            <person name="Udvardi M.K."/>
            <person name="Benedito V.A."/>
            <person name="Mayer K.F."/>
            <person name="Gouzy J."/>
            <person name="Schoof H."/>
            <person name="Van de Peer Y."/>
            <person name="Proost S."/>
            <person name="Cook D.R."/>
            <person name="Meyers B.C."/>
            <person name="Spannagl M."/>
            <person name="Cheung F."/>
            <person name="De Mita S."/>
            <person name="Krishnakumar V."/>
            <person name="Gundlach H."/>
            <person name="Zhou S."/>
            <person name="Mudge J."/>
            <person name="Bharti A.K."/>
            <person name="Murray J.D."/>
            <person name="Naoumkina M.A."/>
            <person name="Rosen B."/>
            <person name="Silverstein K.A."/>
            <person name="Tang H."/>
            <person name="Rombauts S."/>
            <person name="Zhao P.X."/>
            <person name="Zhou P."/>
            <person name="Barbe V."/>
            <person name="Bardou P."/>
            <person name="Bechner M."/>
            <person name="Bellec A."/>
            <person name="Berger A."/>
            <person name="Berges H."/>
            <person name="Bidwell S."/>
            <person name="Bisseling T."/>
            <person name="Choisne N."/>
            <person name="Couloux A."/>
            <person name="Denny R."/>
            <person name="Deshpande S."/>
            <person name="Dai X."/>
            <person name="Doyle J.J."/>
            <person name="Dudez A.M."/>
            <person name="Farmer A.D."/>
            <person name="Fouteau S."/>
            <person name="Franken C."/>
            <person name="Gibelin C."/>
            <person name="Gish J."/>
            <person name="Goldstein S."/>
            <person name="Gonzalez A.J."/>
            <person name="Green P.J."/>
            <person name="Hallab A."/>
            <person name="Hartog M."/>
            <person name="Hua A."/>
            <person name="Humphray S.J."/>
            <person name="Jeong D.H."/>
            <person name="Jing Y."/>
            <person name="Jocker A."/>
            <person name="Kenton S.M."/>
            <person name="Kim D.J."/>
            <person name="Klee K."/>
            <person name="Lai H."/>
            <person name="Lang C."/>
            <person name="Lin S."/>
            <person name="Macmil S.L."/>
            <person name="Magdelenat G."/>
            <person name="Matthews L."/>
            <person name="McCorrison J."/>
            <person name="Monaghan E.L."/>
            <person name="Mun J.H."/>
            <person name="Najar F.Z."/>
            <person name="Nicholson C."/>
            <person name="Noirot C."/>
            <person name="O'Bleness M."/>
            <person name="Paule C.R."/>
            <person name="Poulain J."/>
            <person name="Prion F."/>
            <person name="Qin B."/>
            <person name="Qu C."/>
            <person name="Retzel E.F."/>
            <person name="Riddle C."/>
            <person name="Sallet E."/>
            <person name="Samain S."/>
            <person name="Samson N."/>
            <person name="Sanders I."/>
            <person name="Saurat O."/>
            <person name="Scarpelli C."/>
            <person name="Schiex T."/>
            <person name="Segurens B."/>
            <person name="Severin A.J."/>
            <person name="Sherrier D.J."/>
            <person name="Shi R."/>
            <person name="Sims S."/>
            <person name="Singer S.R."/>
            <person name="Sinharoy S."/>
            <person name="Sterck L."/>
            <person name="Viollet A."/>
            <person name="Wang B.B."/>
            <person name="Wang K."/>
            <person name="Wang M."/>
            <person name="Wang X."/>
            <person name="Warfsmann J."/>
            <person name="Weissenbach J."/>
            <person name="White D.D."/>
            <person name="White J.D."/>
            <person name="Wiley G.B."/>
            <person name="Wincker P."/>
            <person name="Xing Y."/>
            <person name="Yang L."/>
            <person name="Yao Z."/>
            <person name="Ying F."/>
            <person name="Zhai J."/>
            <person name="Zhou L."/>
            <person name="Zuber A."/>
            <person name="Denarie J."/>
            <person name="Dixon R.A."/>
            <person name="May G.D."/>
            <person name="Schwartz D.C."/>
            <person name="Rogers J."/>
            <person name="Quetier F."/>
            <person name="Town C.D."/>
            <person name="Roe B.A."/>
        </authorList>
    </citation>
    <scope>NUCLEOTIDE SEQUENCE [LARGE SCALE GENOMIC DNA]</scope>
    <source>
        <strain evidence="4">A17</strain>
        <strain evidence="5 6">cv. Jemalong A17</strain>
    </source>
</reference>
<evidence type="ECO:0000313" key="6">
    <source>
        <dbReference type="Proteomes" id="UP000002051"/>
    </source>
</evidence>
<keyword evidence="2" id="KW-0732">Signal</keyword>
<evidence type="ECO:0000313" key="4">
    <source>
        <dbReference type="EMBL" id="AES75556.1"/>
    </source>
</evidence>
<evidence type="ECO:0000256" key="1">
    <source>
        <dbReference type="ARBA" id="ARBA00009500"/>
    </source>
</evidence>
<evidence type="ECO:0000259" key="3">
    <source>
        <dbReference type="Pfam" id="PF00079"/>
    </source>
</evidence>
<dbReference type="SUPFAM" id="SSF56574">
    <property type="entry name" value="Serpins"/>
    <property type="match status" value="1"/>
</dbReference>
<evidence type="ECO:0000256" key="2">
    <source>
        <dbReference type="SAM" id="SignalP"/>
    </source>
</evidence>
<feature type="chain" id="PRO_5014573700" evidence="2">
    <location>
        <begin position="21"/>
        <end position="138"/>
    </location>
</feature>
<proteinExistence type="inferred from homology"/>
<dbReference type="HOGENOM" id="CLU_1858222_0_0_1"/>
<keyword evidence="6" id="KW-1185">Reference proteome</keyword>
<dbReference type="Gene3D" id="3.30.497.10">
    <property type="entry name" value="Antithrombin, subunit I, domain 2"/>
    <property type="match status" value="1"/>
</dbReference>